<accession>A0ABV6DHU1</accession>
<gene>
    <name evidence="2" type="ORF">ACFFK0_07045</name>
</gene>
<organism evidence="2 3">
    <name type="scientific">Paenibacillus chartarius</name>
    <dbReference type="NCBI Taxonomy" id="747481"/>
    <lineage>
        <taxon>Bacteria</taxon>
        <taxon>Bacillati</taxon>
        <taxon>Bacillota</taxon>
        <taxon>Bacilli</taxon>
        <taxon>Bacillales</taxon>
        <taxon>Paenibacillaceae</taxon>
        <taxon>Paenibacillus</taxon>
    </lineage>
</organism>
<sequence length="183" mass="21105">MSKPSEAFILNVKFVLIAFVVIANVIEPLIDRSGILRWLYQAIFTFHIPMFVFAMGLLAKDFRLDHRGLHSLVEIAWQYVLFQTVYSLMDAALFHADGVVHSFFMPYSLLWFLFSHLCWRAMLPLFIRMKHPIIVAVGLGIAAGFLPVSGAWLSLSRTFVFLPFFLAGYSIRLDRTFQQSLRR</sequence>
<dbReference type="Proteomes" id="UP001589776">
    <property type="component" value="Unassembled WGS sequence"/>
</dbReference>
<feature type="transmembrane region" description="Helical" evidence="1">
    <location>
        <begin position="7"/>
        <end position="26"/>
    </location>
</feature>
<keyword evidence="1" id="KW-0472">Membrane</keyword>
<protein>
    <submittedName>
        <fullName evidence="2">Acyltransferase family protein</fullName>
    </submittedName>
</protein>
<evidence type="ECO:0000256" key="1">
    <source>
        <dbReference type="SAM" id="Phobius"/>
    </source>
</evidence>
<dbReference type="InterPro" id="IPR052734">
    <property type="entry name" value="Nod_factor_acetyltransferase"/>
</dbReference>
<comment type="caution">
    <text evidence="2">The sequence shown here is derived from an EMBL/GenBank/DDBJ whole genome shotgun (WGS) entry which is preliminary data.</text>
</comment>
<keyword evidence="2" id="KW-0012">Acyltransferase</keyword>
<feature type="transmembrane region" description="Helical" evidence="1">
    <location>
        <begin position="38"/>
        <end position="59"/>
    </location>
</feature>
<keyword evidence="1" id="KW-0812">Transmembrane</keyword>
<dbReference type="EMBL" id="JBHLWN010000027">
    <property type="protein sequence ID" value="MFC0212215.1"/>
    <property type="molecule type" value="Genomic_DNA"/>
</dbReference>
<proteinExistence type="predicted"/>
<dbReference type="GO" id="GO:0016746">
    <property type="term" value="F:acyltransferase activity"/>
    <property type="evidence" value="ECO:0007669"/>
    <property type="project" value="UniProtKB-KW"/>
</dbReference>
<feature type="transmembrane region" description="Helical" evidence="1">
    <location>
        <begin position="71"/>
        <end position="89"/>
    </location>
</feature>
<name>A0ABV6DHU1_9BACL</name>
<reference evidence="2 3" key="1">
    <citation type="submission" date="2024-09" db="EMBL/GenBank/DDBJ databases">
        <authorList>
            <person name="Sun Q."/>
            <person name="Mori K."/>
        </authorList>
    </citation>
    <scope>NUCLEOTIDE SEQUENCE [LARGE SCALE GENOMIC DNA]</scope>
    <source>
        <strain evidence="2 3">CCM 7759</strain>
    </source>
</reference>
<dbReference type="PANTHER" id="PTHR37312:SF1">
    <property type="entry name" value="MEMBRANE-BOUND ACYLTRANSFERASE YKRP-RELATED"/>
    <property type="match status" value="1"/>
</dbReference>
<dbReference type="RefSeq" id="WP_377469331.1">
    <property type="nucleotide sequence ID" value="NZ_JBHLWN010000027.1"/>
</dbReference>
<keyword evidence="2" id="KW-0808">Transferase</keyword>
<keyword evidence="1" id="KW-1133">Transmembrane helix</keyword>
<keyword evidence="3" id="KW-1185">Reference proteome</keyword>
<evidence type="ECO:0000313" key="2">
    <source>
        <dbReference type="EMBL" id="MFC0212215.1"/>
    </source>
</evidence>
<feature type="transmembrane region" description="Helical" evidence="1">
    <location>
        <begin position="134"/>
        <end position="153"/>
    </location>
</feature>
<feature type="transmembrane region" description="Helical" evidence="1">
    <location>
        <begin position="109"/>
        <end position="127"/>
    </location>
</feature>
<evidence type="ECO:0000313" key="3">
    <source>
        <dbReference type="Proteomes" id="UP001589776"/>
    </source>
</evidence>
<dbReference type="PANTHER" id="PTHR37312">
    <property type="entry name" value="MEMBRANE-BOUND ACYLTRANSFERASE YKRP-RELATED"/>
    <property type="match status" value="1"/>
</dbReference>